<accession>A0A450SM78</accession>
<organism evidence="3">
    <name type="scientific">Candidatus Kentrum sp. DK</name>
    <dbReference type="NCBI Taxonomy" id="2126562"/>
    <lineage>
        <taxon>Bacteria</taxon>
        <taxon>Pseudomonadati</taxon>
        <taxon>Pseudomonadota</taxon>
        <taxon>Gammaproteobacteria</taxon>
        <taxon>Candidatus Kentrum</taxon>
    </lineage>
</organism>
<proteinExistence type="predicted"/>
<dbReference type="PANTHER" id="PTHR32329:SF2">
    <property type="entry name" value="BIFUNCTIONAL PROTEIN [INCLUDES 2-HYDROXYACYL-COA DEHYDRATASE (N-TER) AND ITS ACTIVATOR DOMAIN (C_TERM)"/>
    <property type="match status" value="1"/>
</dbReference>
<dbReference type="Pfam" id="PF01869">
    <property type="entry name" value="BcrAD_BadFG"/>
    <property type="match status" value="1"/>
</dbReference>
<sequence>MASNNPPHQLLIDAGVGGIRLQRRWHGRPATTQTLGGDEFREMMAGGELAGLADTDSGPRTLITGKLAQVVRDTLEYGVVLLPDAVLWAGAEAIIQARGYRTLAVIELSASGYRAIGIDRAGRLVDDLLAGNPRCGAGSGINLDRVLQKLAVSHSQVDVLLAEFLGEAGKKDRQAVPVRADRCGVFSVSATISDKNQGIPLHTALAVTLKSEVLKACKKVPAGFDGAILTGGVFRWRYARDCARDYLTAQGIGTIEHDEENDLVFRGIERLTEQVGHGLVSPSGVNTDERSSSELRHAYPALRELERKYTAAGLYHRAPDLPLESEFIVSGAPILLALDVGSTMAKAVIATAPDARPLRFLTYSNHGDTIETVKQVFRDLATWGMDHLRLQGIGITGSARYQVRQVLQSIYPALAGRISVWVENIAHGRGAIHEAELAIEALRQQGCEVDEETFVVVDVGGEDTKISRVSLARGDLTDNAMNIKCSAGTGSLMDTLAAMFGISDIGDAYAQALEATGAFGINATCAVFLMESVRKLQVQGVATGEILASATWAIVENMARTLWSRMELSPDILVMLHGQPMRSDALALAVTHRLQSFAGDRVYCRVPERPGHRACLGLLRTLARESTDGAVACDPMLLTDRNFSRRIVQCRGAVCGDGDACCNRVLLKSMDSQGNTQVGEQASGQGGALKVTLGGCSAINEWQHQKRAKPTQDIYKRLWQFADVQQPRSDDPERVVIPRSFAVSEWAGFIARILAGLGLPVHVDNIERDDILRAQASFRVDTCAPHIGAVGQYLRLARQPHGAILAPQLTFLPVPSHSPGRTCTLNQGGIETARNLAKNAFPDARFVSFALDLKRLDAQSIARQLYFRIGETKNLKEPTTGVWPTPFGFWREALTCSALPDLFRHYGITPTLDRLIHVVDQAIAAHAAMRESIQDQAANLLEEAMADGRRAILVLGREYILNPGIYDSHIGQLLRDKGVAAIPGHILDLEPEPEHRHIYWRNPQLIATLSAAANRRTLHQCLRHPRLRELFHTLESDSAIPLVQITTFRCGPDSVVAPLIAELTRERPPLLIQSDAVIQELAHLESRVDTYIKQLGLPPPNTGDLAAPFSVKRLERFEQLQAIDPERDILYIATCGDNRALSAIFRAAGVACVDHFDEEDYDLEILVRAGRDRAGDAVCSPLAAMYGDLQRAVADFQRRRALDDPLVRGKQRLIFVDLGGKGPCRLGQYCHVHKLLAWREFGGGATKSDKEDPLQGVALQFMVLQDENGYDSGLPEWAQLRAFQGVVLHGVLDAMFFAGGARCRTGKEHRRFERAHRNLKQACFDIMEHKTRPGEVAKWLVAGQRGRTLAGTLAKYYAYGLHRRDLRRELGRFADRWIRHRDPRQGAFRIHVDGEVYVRTTQVLGIYRALQDALGYGGFALGCTPVWSFFEYLIALSAIRYAEQAREHALDAADNRTARAQRRHRISAARQGQRRSRIITTALRRLIAAPLYRAAGLPMPEPMSEVLQTAKEILPNLHPQGELAPYVGEALIQLRQGADLFLNVAPEGCMVSTMGETLTPRIMAACPDATGRIQHLFSNDGEIDTELLVTALLKGMGPSGYYGRVGGG</sequence>
<dbReference type="InterPro" id="IPR018709">
    <property type="entry name" value="CoA_activase_DUF2229"/>
</dbReference>
<protein>
    <submittedName>
        <fullName evidence="3">BadF/BadG/BcrA/BcrD ATPase family protein</fullName>
    </submittedName>
</protein>
<dbReference type="SUPFAM" id="SSF53067">
    <property type="entry name" value="Actin-like ATPase domain"/>
    <property type="match status" value="1"/>
</dbReference>
<dbReference type="Pfam" id="PF09989">
    <property type="entry name" value="DUF2229"/>
    <property type="match status" value="1"/>
</dbReference>
<feature type="domain" description="DUF2229" evidence="2">
    <location>
        <begin position="735"/>
        <end position="983"/>
    </location>
</feature>
<name>A0A450SM78_9GAMM</name>
<reference evidence="3" key="1">
    <citation type="submission" date="2019-02" db="EMBL/GenBank/DDBJ databases">
        <authorList>
            <person name="Gruber-Vodicka R. H."/>
            <person name="Seah K. B. B."/>
        </authorList>
    </citation>
    <scope>NUCLEOTIDE SEQUENCE</scope>
    <source>
        <strain evidence="3">BECK_DK47</strain>
    </source>
</reference>
<dbReference type="EMBL" id="CAADEX010000048">
    <property type="protein sequence ID" value="VFJ54785.1"/>
    <property type="molecule type" value="Genomic_DNA"/>
</dbReference>
<evidence type="ECO:0000259" key="2">
    <source>
        <dbReference type="Pfam" id="PF09989"/>
    </source>
</evidence>
<dbReference type="InterPro" id="IPR043129">
    <property type="entry name" value="ATPase_NBD"/>
</dbReference>
<dbReference type="InterPro" id="IPR002731">
    <property type="entry name" value="ATPase_BadF"/>
</dbReference>
<feature type="domain" description="ATPase BadF/BadG/BcrA/BcrD type" evidence="1">
    <location>
        <begin position="453"/>
        <end position="607"/>
    </location>
</feature>
<gene>
    <name evidence="3" type="ORF">BECKDK2373B_GA0170837_104827</name>
</gene>
<dbReference type="InterPro" id="IPR051805">
    <property type="entry name" value="Dehydratase_Activator_Redct"/>
</dbReference>
<evidence type="ECO:0000313" key="3">
    <source>
        <dbReference type="EMBL" id="VFJ54785.1"/>
    </source>
</evidence>
<dbReference type="PANTHER" id="PTHR32329">
    <property type="entry name" value="BIFUNCTIONAL PROTEIN [INCLUDES 2-HYDROXYACYL-COA DEHYDRATASE (N-TER) AND ITS ACTIVATOR DOMAIN (C_TERM)-RELATED"/>
    <property type="match status" value="1"/>
</dbReference>
<dbReference type="Gene3D" id="3.30.420.40">
    <property type="match status" value="3"/>
</dbReference>
<evidence type="ECO:0000259" key="1">
    <source>
        <dbReference type="Pfam" id="PF01869"/>
    </source>
</evidence>